<keyword evidence="7 10" id="KW-0472">Membrane</keyword>
<keyword evidence="12" id="KW-1185">Reference proteome</keyword>
<gene>
    <name evidence="11" type="ORF">E2986_13908</name>
</gene>
<comment type="caution">
    <text evidence="11">The sequence shown here is derived from an EMBL/GenBank/DDBJ whole genome shotgun (WGS) entry which is preliminary data.</text>
</comment>
<dbReference type="Pfam" id="PF02949">
    <property type="entry name" value="7tm_6"/>
    <property type="match status" value="1"/>
</dbReference>
<evidence type="ECO:0000256" key="8">
    <source>
        <dbReference type="ARBA" id="ARBA00023170"/>
    </source>
</evidence>
<feature type="transmembrane region" description="Helical" evidence="10">
    <location>
        <begin position="41"/>
        <end position="64"/>
    </location>
</feature>
<evidence type="ECO:0000256" key="10">
    <source>
        <dbReference type="SAM" id="Phobius"/>
    </source>
</evidence>
<evidence type="ECO:0000313" key="12">
    <source>
        <dbReference type="Proteomes" id="UP000655588"/>
    </source>
</evidence>
<evidence type="ECO:0000313" key="11">
    <source>
        <dbReference type="EMBL" id="KAF3423371.1"/>
    </source>
</evidence>
<evidence type="ECO:0000256" key="7">
    <source>
        <dbReference type="ARBA" id="ARBA00023136"/>
    </source>
</evidence>
<keyword evidence="4 10" id="KW-0812">Transmembrane</keyword>
<evidence type="ECO:0000256" key="6">
    <source>
        <dbReference type="ARBA" id="ARBA00022989"/>
    </source>
</evidence>
<keyword evidence="9" id="KW-0807">Transducer</keyword>
<dbReference type="EMBL" id="WNWW01000569">
    <property type="protein sequence ID" value="KAF3423371.1"/>
    <property type="molecule type" value="Genomic_DNA"/>
</dbReference>
<reference evidence="11" key="1">
    <citation type="submission" date="2019-11" db="EMBL/GenBank/DDBJ databases">
        <title>The nuclear and mitochondrial genomes of Frieseomelitta varia - a highly eusocial stingless bee (Meliponini) with a permanently sterile worker caste.</title>
        <authorList>
            <person name="Freitas F.C.P."/>
            <person name="Lourenco A.P."/>
            <person name="Nunes F.M.F."/>
            <person name="Paschoal A.R."/>
            <person name="Abreu F.C.P."/>
            <person name="Barbin F.O."/>
            <person name="Bataglia L."/>
            <person name="Cardoso-Junior C.A.M."/>
            <person name="Cervoni M.S."/>
            <person name="Silva S.R."/>
            <person name="Dalarmi F."/>
            <person name="Del Lama M.A."/>
            <person name="Depintor T.S."/>
            <person name="Ferreira K.M."/>
            <person name="Goria P.S."/>
            <person name="Jaskot M.C."/>
            <person name="Lago D.C."/>
            <person name="Luna-Lucena D."/>
            <person name="Moda L.M."/>
            <person name="Nascimento L."/>
            <person name="Pedrino M."/>
            <person name="Rabico F.O."/>
            <person name="Sanches F.C."/>
            <person name="Santos D.E."/>
            <person name="Santos C.G."/>
            <person name="Vieira J."/>
            <person name="Lopes T.F."/>
            <person name="Barchuk A.R."/>
            <person name="Hartfelder K."/>
            <person name="Simoes Z.L.P."/>
            <person name="Bitondi M.M.G."/>
            <person name="Pinheiro D.G."/>
        </authorList>
    </citation>
    <scope>NUCLEOTIDE SEQUENCE</scope>
    <source>
        <strain evidence="11">USP_RPSP 00005682</strain>
        <tissue evidence="11">Whole individual</tissue>
    </source>
</reference>
<keyword evidence="3" id="KW-0716">Sensory transduction</keyword>
<dbReference type="Proteomes" id="UP000655588">
    <property type="component" value="Unassembled WGS sequence"/>
</dbReference>
<keyword evidence="6 10" id="KW-1133">Transmembrane helix</keyword>
<feature type="transmembrane region" description="Helical" evidence="10">
    <location>
        <begin position="138"/>
        <end position="155"/>
    </location>
</feature>
<protein>
    <recommendedName>
        <fullName evidence="13">Odorant receptor</fullName>
    </recommendedName>
</protein>
<evidence type="ECO:0008006" key="13">
    <source>
        <dbReference type="Google" id="ProtNLM"/>
    </source>
</evidence>
<evidence type="ECO:0000256" key="1">
    <source>
        <dbReference type="ARBA" id="ARBA00004651"/>
    </source>
</evidence>
<dbReference type="GO" id="GO:0007165">
    <property type="term" value="P:signal transduction"/>
    <property type="evidence" value="ECO:0007669"/>
    <property type="project" value="UniProtKB-KW"/>
</dbReference>
<keyword evidence="5" id="KW-0552">Olfaction</keyword>
<dbReference type="PANTHER" id="PTHR21137:SF35">
    <property type="entry name" value="ODORANT RECEPTOR 19A-RELATED"/>
    <property type="match status" value="1"/>
</dbReference>
<dbReference type="GO" id="GO:0005549">
    <property type="term" value="F:odorant binding"/>
    <property type="evidence" value="ECO:0007669"/>
    <property type="project" value="InterPro"/>
</dbReference>
<comment type="subcellular location">
    <subcellularLocation>
        <location evidence="1">Cell membrane</location>
        <topology evidence="1">Multi-pass membrane protein</topology>
    </subcellularLocation>
</comment>
<sequence length="251" mass="29473">MASIYLLGPTMFPMVNIIHAEYPFDTNRTSISVMVRAHQIVACYQCCSHLCMCVFGGLLIWFMAARYECLAVEIQMNTNIRTLTRCIRKQLRLKRYTEDVFACFRYMVLFVIIISTFLMTLCAVMVVMNISVMLKMMYIVNSVYYLMYLLMYAWPADNVKDMVDRFYKDSLSLPTIVYDLTWYEQTLGMQKSLLNVMTYQKPVTLSIKCIMPELSLNYYCTVRPSDVERFAAIICPMLSLFVPLYVPYWKR</sequence>
<evidence type="ECO:0000256" key="4">
    <source>
        <dbReference type="ARBA" id="ARBA00022692"/>
    </source>
</evidence>
<dbReference type="AlphaFoldDB" id="A0A833VLR2"/>
<name>A0A833VLR2_9HYME</name>
<evidence type="ECO:0000256" key="3">
    <source>
        <dbReference type="ARBA" id="ARBA00022606"/>
    </source>
</evidence>
<evidence type="ECO:0000256" key="2">
    <source>
        <dbReference type="ARBA" id="ARBA00022475"/>
    </source>
</evidence>
<feature type="transmembrane region" description="Helical" evidence="10">
    <location>
        <begin position="230"/>
        <end position="249"/>
    </location>
</feature>
<proteinExistence type="predicted"/>
<dbReference type="InterPro" id="IPR004117">
    <property type="entry name" value="7tm6_olfct_rcpt"/>
</dbReference>
<dbReference type="GO" id="GO:0004984">
    <property type="term" value="F:olfactory receptor activity"/>
    <property type="evidence" value="ECO:0007669"/>
    <property type="project" value="InterPro"/>
</dbReference>
<evidence type="ECO:0000256" key="9">
    <source>
        <dbReference type="ARBA" id="ARBA00023224"/>
    </source>
</evidence>
<keyword evidence="2" id="KW-1003">Cell membrane</keyword>
<keyword evidence="8" id="KW-0675">Receptor</keyword>
<dbReference type="PANTHER" id="PTHR21137">
    <property type="entry name" value="ODORANT RECEPTOR"/>
    <property type="match status" value="1"/>
</dbReference>
<evidence type="ECO:0000256" key="5">
    <source>
        <dbReference type="ARBA" id="ARBA00022725"/>
    </source>
</evidence>
<organism evidence="11 12">
    <name type="scientific">Frieseomelitta varia</name>
    <dbReference type="NCBI Taxonomy" id="561572"/>
    <lineage>
        <taxon>Eukaryota</taxon>
        <taxon>Metazoa</taxon>
        <taxon>Ecdysozoa</taxon>
        <taxon>Arthropoda</taxon>
        <taxon>Hexapoda</taxon>
        <taxon>Insecta</taxon>
        <taxon>Pterygota</taxon>
        <taxon>Neoptera</taxon>
        <taxon>Endopterygota</taxon>
        <taxon>Hymenoptera</taxon>
        <taxon>Apocrita</taxon>
        <taxon>Aculeata</taxon>
        <taxon>Apoidea</taxon>
        <taxon>Anthophila</taxon>
        <taxon>Apidae</taxon>
        <taxon>Frieseomelitta</taxon>
    </lineage>
</organism>
<feature type="transmembrane region" description="Helical" evidence="10">
    <location>
        <begin position="104"/>
        <end position="126"/>
    </location>
</feature>
<dbReference type="GO" id="GO:0005886">
    <property type="term" value="C:plasma membrane"/>
    <property type="evidence" value="ECO:0007669"/>
    <property type="project" value="UniProtKB-SubCell"/>
</dbReference>
<accession>A0A833VLR2</accession>